<evidence type="ECO:0000256" key="1">
    <source>
        <dbReference type="ARBA" id="ARBA00006333"/>
    </source>
</evidence>
<dbReference type="GO" id="GO:0008299">
    <property type="term" value="P:isoprenoid biosynthetic process"/>
    <property type="evidence" value="ECO:0007669"/>
    <property type="project" value="UniProtKB-ARBA"/>
</dbReference>
<dbReference type="GO" id="GO:0010333">
    <property type="term" value="F:terpene synthase activity"/>
    <property type="evidence" value="ECO:0007669"/>
    <property type="project" value="InterPro"/>
</dbReference>
<name>A0A443S410_9ACAR</name>
<comment type="cofactor">
    <cofactor evidence="2">
        <name>Mg(2+)</name>
        <dbReference type="ChEBI" id="CHEBI:18420"/>
    </cofactor>
</comment>
<dbReference type="EMBL" id="NCKV01009454">
    <property type="protein sequence ID" value="RWS22214.1"/>
    <property type="molecule type" value="Genomic_DNA"/>
</dbReference>
<evidence type="ECO:0000256" key="2">
    <source>
        <dbReference type="RuleBase" id="RU366034"/>
    </source>
</evidence>
<keyword evidence="2" id="KW-0456">Lyase</keyword>
<dbReference type="Pfam" id="PF19086">
    <property type="entry name" value="Terpene_syn_C_2"/>
    <property type="match status" value="1"/>
</dbReference>
<dbReference type="VEuPathDB" id="VectorBase:LDEU009826"/>
<dbReference type="OrthoDB" id="2861623at2759"/>
<dbReference type="Gene3D" id="1.10.600.10">
    <property type="entry name" value="Farnesyl Diphosphate Synthase"/>
    <property type="match status" value="1"/>
</dbReference>
<evidence type="ECO:0000313" key="4">
    <source>
        <dbReference type="Proteomes" id="UP000288716"/>
    </source>
</evidence>
<dbReference type="SFLD" id="SFLDS00005">
    <property type="entry name" value="Isoprenoid_Synthase_Type_I"/>
    <property type="match status" value="1"/>
</dbReference>
<dbReference type="GO" id="GO:0046872">
    <property type="term" value="F:metal ion binding"/>
    <property type="evidence" value="ECO:0007669"/>
    <property type="project" value="UniProtKB-KW"/>
</dbReference>
<dbReference type="InterPro" id="IPR008949">
    <property type="entry name" value="Isoprenoid_synthase_dom_sf"/>
</dbReference>
<keyword evidence="4" id="KW-1185">Reference proteome</keyword>
<dbReference type="PANTHER" id="PTHR35201:SF4">
    <property type="entry name" value="BETA-PINACENE SYNTHASE-RELATED"/>
    <property type="match status" value="1"/>
</dbReference>
<dbReference type="AlphaFoldDB" id="A0A443S410"/>
<protein>
    <recommendedName>
        <fullName evidence="2">Terpene synthase</fullName>
        <ecNumber evidence="2">4.2.3.-</ecNumber>
    </recommendedName>
</protein>
<comment type="caution">
    <text evidence="3">The sequence shown here is derived from an EMBL/GenBank/DDBJ whole genome shotgun (WGS) entry which is preliminary data.</text>
</comment>
<dbReference type="InterPro" id="IPR034686">
    <property type="entry name" value="Terpene_cyclase-like_2"/>
</dbReference>
<dbReference type="Proteomes" id="UP000288716">
    <property type="component" value="Unassembled WGS sequence"/>
</dbReference>
<dbReference type="EC" id="4.2.3.-" evidence="2"/>
<dbReference type="SFLD" id="SFLDG01020">
    <property type="entry name" value="Terpene_Cyclase_Like_2"/>
    <property type="match status" value="1"/>
</dbReference>
<organism evidence="3 4">
    <name type="scientific">Leptotrombidium deliense</name>
    <dbReference type="NCBI Taxonomy" id="299467"/>
    <lineage>
        <taxon>Eukaryota</taxon>
        <taxon>Metazoa</taxon>
        <taxon>Ecdysozoa</taxon>
        <taxon>Arthropoda</taxon>
        <taxon>Chelicerata</taxon>
        <taxon>Arachnida</taxon>
        <taxon>Acari</taxon>
        <taxon>Acariformes</taxon>
        <taxon>Trombidiformes</taxon>
        <taxon>Prostigmata</taxon>
        <taxon>Anystina</taxon>
        <taxon>Parasitengona</taxon>
        <taxon>Trombiculoidea</taxon>
        <taxon>Trombiculidae</taxon>
        <taxon>Leptotrombidium</taxon>
    </lineage>
</organism>
<reference evidence="3 4" key="1">
    <citation type="journal article" date="2018" name="Gigascience">
        <title>Genomes of trombidid mites reveal novel predicted allergens and laterally-transferred genes associated with secondary metabolism.</title>
        <authorList>
            <person name="Dong X."/>
            <person name="Chaisiri K."/>
            <person name="Xia D."/>
            <person name="Armstrong S.D."/>
            <person name="Fang Y."/>
            <person name="Donnelly M.J."/>
            <person name="Kadowaki T."/>
            <person name="McGarry J.W."/>
            <person name="Darby A.C."/>
            <person name="Makepeace B.L."/>
        </authorList>
    </citation>
    <scope>NUCLEOTIDE SEQUENCE [LARGE SCALE GENOMIC DNA]</scope>
    <source>
        <strain evidence="3">UoL-UT</strain>
    </source>
</reference>
<dbReference type="PANTHER" id="PTHR35201">
    <property type="entry name" value="TERPENE SYNTHASE"/>
    <property type="match status" value="1"/>
</dbReference>
<proteinExistence type="inferred from homology"/>
<keyword evidence="2" id="KW-0460">Magnesium</keyword>
<comment type="similarity">
    <text evidence="1 2">Belongs to the terpene synthase family.</text>
</comment>
<keyword evidence="2" id="KW-0479">Metal-binding</keyword>
<gene>
    <name evidence="3" type="ORF">B4U80_11674</name>
</gene>
<accession>A0A443S410</accession>
<evidence type="ECO:0000313" key="3">
    <source>
        <dbReference type="EMBL" id="RWS22214.1"/>
    </source>
</evidence>
<sequence length="263" mass="30954">MCYPDGDYDGTLLITKFMLHTFELDDFIEGNVKCAFFDSLVNHGQENNDVIMLMDKCFEADPTPLVSSFADLWKQFKSISSETWQQRFAENYIWYLKGLKWEHIIVETKRIPSVTEYMEYRHFTIGIDPFLNLIEIARNIFIPGSVMSNVKLQRYIYLTVNIVALVNDIYSYEKEKYIDQIYNIVNVMKHEHNISDQEAIDKASDLVHDEIKKLLIVERLMPNFEGEMNECVQKFIHGCKTFMSGNHDWGFESGRYTKFLVED</sequence>
<dbReference type="SUPFAM" id="SSF48576">
    <property type="entry name" value="Terpenoid synthases"/>
    <property type="match status" value="1"/>
</dbReference>